<dbReference type="AlphaFoldDB" id="A0A3M8SW84"/>
<dbReference type="RefSeq" id="WP_123087974.1">
    <property type="nucleotide sequence ID" value="NZ_RIBS01000004.1"/>
</dbReference>
<dbReference type="InterPro" id="IPR007280">
    <property type="entry name" value="Peptidase_C_arc/bac"/>
</dbReference>
<organism evidence="3 4">
    <name type="scientific">Montanilutibacter psychrotolerans</name>
    <dbReference type="NCBI Taxonomy" id="1327343"/>
    <lineage>
        <taxon>Bacteria</taxon>
        <taxon>Pseudomonadati</taxon>
        <taxon>Pseudomonadota</taxon>
        <taxon>Gammaproteobacteria</taxon>
        <taxon>Lysobacterales</taxon>
        <taxon>Lysobacteraceae</taxon>
        <taxon>Montanilutibacter</taxon>
    </lineage>
</organism>
<dbReference type="Gene3D" id="2.60.120.380">
    <property type="match status" value="1"/>
</dbReference>
<dbReference type="NCBIfam" id="NF038127">
    <property type="entry name" value="FDP_fam"/>
    <property type="match status" value="1"/>
</dbReference>
<keyword evidence="1" id="KW-0732">Signal</keyword>
<proteinExistence type="predicted"/>
<evidence type="ECO:0000313" key="4">
    <source>
        <dbReference type="Proteomes" id="UP000267049"/>
    </source>
</evidence>
<sequence>MRLHTLALGLVAALAATTASAADWSPKSLQMGRQVNGTLVAADRPSDNGGRSHDYRINLPAGQLVAISAKSDDFDTVLVLFGPTGNKISENDDREGEGDSTDSLIVTEVEAAGEYLLRVHALSGDDDSATGDYSLKVMSIADQ</sequence>
<evidence type="ECO:0000259" key="2">
    <source>
        <dbReference type="Pfam" id="PF04151"/>
    </source>
</evidence>
<keyword evidence="4" id="KW-1185">Reference proteome</keyword>
<dbReference type="OrthoDB" id="495674at2"/>
<reference evidence="3 4" key="1">
    <citation type="submission" date="2018-11" db="EMBL/GenBank/DDBJ databases">
        <title>Lysobacter cryohumiis sp. nov., isolated from soil in the Tianshan Mountains, Xinjiang, China.</title>
        <authorList>
            <person name="Luo Y."/>
            <person name="Sheng H."/>
        </authorList>
    </citation>
    <scope>NUCLEOTIDE SEQUENCE [LARGE SCALE GENOMIC DNA]</scope>
    <source>
        <strain evidence="3 4">ZS60</strain>
    </source>
</reference>
<evidence type="ECO:0000256" key="1">
    <source>
        <dbReference type="SAM" id="SignalP"/>
    </source>
</evidence>
<dbReference type="EMBL" id="RIBS01000004">
    <property type="protein sequence ID" value="RNF83716.1"/>
    <property type="molecule type" value="Genomic_DNA"/>
</dbReference>
<name>A0A3M8SW84_9GAMM</name>
<accession>A0A3M8SW84</accession>
<dbReference type="Proteomes" id="UP000267049">
    <property type="component" value="Unassembled WGS sequence"/>
</dbReference>
<feature type="domain" description="Peptidase C-terminal archaeal/bacterial" evidence="2">
    <location>
        <begin position="52"/>
        <end position="120"/>
    </location>
</feature>
<protein>
    <submittedName>
        <fullName evidence="3">Peptidase</fullName>
    </submittedName>
</protein>
<feature type="chain" id="PRO_5018246705" evidence="1">
    <location>
        <begin position="22"/>
        <end position="143"/>
    </location>
</feature>
<feature type="signal peptide" evidence="1">
    <location>
        <begin position="1"/>
        <end position="21"/>
    </location>
</feature>
<dbReference type="Pfam" id="PF04151">
    <property type="entry name" value="PPC"/>
    <property type="match status" value="1"/>
</dbReference>
<comment type="caution">
    <text evidence="3">The sequence shown here is derived from an EMBL/GenBank/DDBJ whole genome shotgun (WGS) entry which is preliminary data.</text>
</comment>
<evidence type="ECO:0000313" key="3">
    <source>
        <dbReference type="EMBL" id="RNF83716.1"/>
    </source>
</evidence>
<gene>
    <name evidence="3" type="ORF">EER27_10080</name>
</gene>